<evidence type="ECO:0000313" key="2">
    <source>
        <dbReference type="Proteomes" id="UP000234382"/>
    </source>
</evidence>
<dbReference type="AlphaFoldDB" id="A0A2H1K2B8"/>
<gene>
    <name evidence="1" type="ORF">BI49514_02595</name>
</gene>
<dbReference type="RefSeq" id="WP_244195040.1">
    <property type="nucleotide sequence ID" value="NZ_FXYX01000021.1"/>
</dbReference>
<reference evidence="2" key="1">
    <citation type="submission" date="2017-03" db="EMBL/GenBank/DDBJ databases">
        <authorList>
            <person name="Monnet C."/>
        </authorList>
    </citation>
    <scope>NUCLEOTIDE SEQUENCE [LARGE SCALE GENOMIC DNA]</scope>
    <source>
        <strain evidence="2">ATCC 49514</strain>
    </source>
</reference>
<dbReference type="EMBL" id="FXYX01000021">
    <property type="protein sequence ID" value="SMX93694.1"/>
    <property type="molecule type" value="Genomic_DNA"/>
</dbReference>
<dbReference type="Proteomes" id="UP000234382">
    <property type="component" value="Unassembled WGS sequence"/>
</dbReference>
<accession>A0A2H1K2B8</accession>
<organism evidence="1 2">
    <name type="scientific">Brevibacterium iodinum ATCC 49514</name>
    <dbReference type="NCBI Taxonomy" id="1255616"/>
    <lineage>
        <taxon>Bacteria</taxon>
        <taxon>Bacillati</taxon>
        <taxon>Actinomycetota</taxon>
        <taxon>Actinomycetes</taxon>
        <taxon>Micrococcales</taxon>
        <taxon>Brevibacteriaceae</taxon>
        <taxon>Brevibacterium</taxon>
    </lineage>
</organism>
<sequence length="82" mass="8912">MLKQSGRSLTVGLCADCRQELATGHDPERLMVPKRPGSTRAVPYFQRDDAYALSGFGSFQPLDEAVLDGMSPQRSAAVGRSR</sequence>
<name>A0A2H1K2B8_9MICO</name>
<protein>
    <submittedName>
        <fullName evidence="1">Uncharacterized protein</fullName>
    </submittedName>
</protein>
<evidence type="ECO:0000313" key="1">
    <source>
        <dbReference type="EMBL" id="SMX93694.1"/>
    </source>
</evidence>
<keyword evidence="2" id="KW-1185">Reference proteome</keyword>
<proteinExistence type="predicted"/>